<evidence type="ECO:0000256" key="4">
    <source>
        <dbReference type="ARBA" id="ARBA00022475"/>
    </source>
</evidence>
<reference evidence="10" key="1">
    <citation type="submission" date="2018-06" db="EMBL/GenBank/DDBJ databases">
        <authorList>
            <person name="Zhirakovskaya E."/>
        </authorList>
    </citation>
    <scope>NUCLEOTIDE SEQUENCE</scope>
</reference>
<keyword evidence="7 9" id="KW-1133">Transmembrane helix</keyword>
<keyword evidence="3" id="KW-0813">Transport</keyword>
<name>A0A3B0Y8J3_9ZZZZ</name>
<protein>
    <recommendedName>
        <fullName evidence="2">Lipopolysaccharide export system permease protein LptF</fullName>
    </recommendedName>
</protein>
<evidence type="ECO:0000256" key="7">
    <source>
        <dbReference type="ARBA" id="ARBA00022989"/>
    </source>
</evidence>
<feature type="transmembrane region" description="Helical" evidence="9">
    <location>
        <begin position="309"/>
        <end position="330"/>
    </location>
</feature>
<accession>A0A3B0Y8J3</accession>
<proteinExistence type="predicted"/>
<evidence type="ECO:0000256" key="2">
    <source>
        <dbReference type="ARBA" id="ARBA00014213"/>
    </source>
</evidence>
<keyword evidence="8 9" id="KW-0472">Membrane</keyword>
<dbReference type="AlphaFoldDB" id="A0A3B0Y8J3"/>
<evidence type="ECO:0000256" key="6">
    <source>
        <dbReference type="ARBA" id="ARBA00022692"/>
    </source>
</evidence>
<keyword evidence="6 9" id="KW-0812">Transmembrane</keyword>
<dbReference type="GO" id="GO:0043190">
    <property type="term" value="C:ATP-binding cassette (ABC) transporter complex"/>
    <property type="evidence" value="ECO:0007669"/>
    <property type="project" value="InterPro"/>
</dbReference>
<evidence type="ECO:0000256" key="3">
    <source>
        <dbReference type="ARBA" id="ARBA00022448"/>
    </source>
</evidence>
<feature type="transmembrane region" description="Helical" evidence="9">
    <location>
        <begin position="342"/>
        <end position="361"/>
    </location>
</feature>
<organism evidence="10">
    <name type="scientific">hydrothermal vent metagenome</name>
    <dbReference type="NCBI Taxonomy" id="652676"/>
    <lineage>
        <taxon>unclassified sequences</taxon>
        <taxon>metagenomes</taxon>
        <taxon>ecological metagenomes</taxon>
    </lineage>
</organism>
<dbReference type="EMBL" id="UOFM01000210">
    <property type="protein sequence ID" value="VAW77128.1"/>
    <property type="molecule type" value="Genomic_DNA"/>
</dbReference>
<dbReference type="InterPro" id="IPR030922">
    <property type="entry name" value="LptF"/>
</dbReference>
<evidence type="ECO:0000256" key="5">
    <source>
        <dbReference type="ARBA" id="ARBA00022519"/>
    </source>
</evidence>
<keyword evidence="5" id="KW-0997">Cell inner membrane</keyword>
<feature type="transmembrane region" description="Helical" evidence="9">
    <location>
        <begin position="73"/>
        <end position="91"/>
    </location>
</feature>
<evidence type="ECO:0000256" key="8">
    <source>
        <dbReference type="ARBA" id="ARBA00023136"/>
    </source>
</evidence>
<dbReference type="InterPro" id="IPR005495">
    <property type="entry name" value="LptG/LptF_permease"/>
</dbReference>
<evidence type="ECO:0000256" key="9">
    <source>
        <dbReference type="SAM" id="Phobius"/>
    </source>
</evidence>
<gene>
    <name evidence="10" type="ORF">MNBD_GAMMA14-2052</name>
</gene>
<dbReference type="GO" id="GO:0015920">
    <property type="term" value="P:lipopolysaccharide transport"/>
    <property type="evidence" value="ECO:0007669"/>
    <property type="project" value="TreeGrafter"/>
</dbReference>
<keyword evidence="4" id="KW-1003">Cell membrane</keyword>
<dbReference type="PANTHER" id="PTHR33529">
    <property type="entry name" value="SLR0882 PROTEIN-RELATED"/>
    <property type="match status" value="1"/>
</dbReference>
<feature type="transmembrane region" description="Helical" evidence="9">
    <location>
        <begin position="112"/>
        <end position="131"/>
    </location>
</feature>
<evidence type="ECO:0000313" key="10">
    <source>
        <dbReference type="EMBL" id="VAW77128.1"/>
    </source>
</evidence>
<dbReference type="NCBIfam" id="TIGR04407">
    <property type="entry name" value="LptF_YjgP"/>
    <property type="match status" value="1"/>
</dbReference>
<sequence>MNALLFLAGATLVLDRYITSEITKPLILGVTLLIVIFSGYTAAIRLGDAANGLIDLETVVQLIGLSTISALEILLPTALYLSIIATLSRLYRDSEMAALRAAGVGEQRIMRSLVFIVVLVSVVAGIISIYGRPWAYRESYRLEAEARAEFDIRKIEPGQFIELQNNKYVLYAREVDRDSGRLKGVFLQTQLDDKLQAIYAQEAFLPPVTFGKARSFELFKGYGYTLDREGTRDTTLKYKQMVIRIPPEEPDTNYRRKAEPTINLYHSNVPKDIAEFQLRLSTPVSTLLLALLAVPLSRSAPRQGRHNSFLVAILVYIGLFNLITVARNGVEDGAIPAFPGIWWAYLPPVLLFVLLMAWPAWRRSKH</sequence>
<dbReference type="Pfam" id="PF03739">
    <property type="entry name" value="LptF_LptG"/>
    <property type="match status" value="1"/>
</dbReference>
<dbReference type="GO" id="GO:0055085">
    <property type="term" value="P:transmembrane transport"/>
    <property type="evidence" value="ECO:0007669"/>
    <property type="project" value="InterPro"/>
</dbReference>
<comment type="subcellular location">
    <subcellularLocation>
        <location evidence="1">Cell inner membrane</location>
        <topology evidence="1">Multi-pass membrane protein</topology>
    </subcellularLocation>
</comment>
<evidence type="ECO:0000256" key="1">
    <source>
        <dbReference type="ARBA" id="ARBA00004429"/>
    </source>
</evidence>
<dbReference type="PANTHER" id="PTHR33529:SF7">
    <property type="entry name" value="LIPOPOLYSACCHARIDE EXPORT SYSTEM PERMEASE PROTEIN LPTF"/>
    <property type="match status" value="1"/>
</dbReference>